<keyword evidence="10" id="KW-1185">Reference proteome</keyword>
<dbReference type="RefSeq" id="WP_026816725.1">
    <property type="nucleotide sequence ID" value="NZ_AUFF01000003.1"/>
</dbReference>
<dbReference type="PROSITE" id="PS51379">
    <property type="entry name" value="4FE4S_FER_2"/>
    <property type="match status" value="1"/>
</dbReference>
<comment type="cofactor">
    <cofactor evidence="1">
        <name>[4Fe-4S] cluster</name>
        <dbReference type="ChEBI" id="CHEBI:49883"/>
    </cofactor>
</comment>
<protein>
    <recommendedName>
        <fullName evidence="8">4Fe-4S ferredoxin-type domain-containing protein</fullName>
    </recommendedName>
</protein>
<evidence type="ECO:0000256" key="2">
    <source>
        <dbReference type="ARBA" id="ARBA00022448"/>
    </source>
</evidence>
<keyword evidence="6" id="KW-0408">Iron</keyword>
<name>A0A091C381_9GAMM</name>
<sequence length="86" mass="9374">MSLLITNVCINCDVCAPACPNDAISQGEFIYEIEPRRCTECVGHHEEPQCVVVCPVECIIPDPQRPESRAALQLKYAALMAEKGAA</sequence>
<reference evidence="9 10" key="1">
    <citation type="submission" date="2013-09" db="EMBL/GenBank/DDBJ databases">
        <title>Genome sequencing of Arenimonas composti.</title>
        <authorList>
            <person name="Chen F."/>
            <person name="Wang G."/>
        </authorList>
    </citation>
    <scope>NUCLEOTIDE SEQUENCE [LARGE SCALE GENOMIC DNA]</scope>
    <source>
        <strain evidence="9 10">TR7-09</strain>
    </source>
</reference>
<keyword evidence="5" id="KW-0249">Electron transport</keyword>
<evidence type="ECO:0000259" key="8">
    <source>
        <dbReference type="PROSITE" id="PS51379"/>
    </source>
</evidence>
<evidence type="ECO:0000256" key="4">
    <source>
        <dbReference type="ARBA" id="ARBA00022723"/>
    </source>
</evidence>
<evidence type="ECO:0000313" key="9">
    <source>
        <dbReference type="EMBL" id="KFN51100.1"/>
    </source>
</evidence>
<dbReference type="EMBL" id="AWXU01000009">
    <property type="protein sequence ID" value="KFN51100.1"/>
    <property type="molecule type" value="Genomic_DNA"/>
</dbReference>
<proteinExistence type="predicted"/>
<evidence type="ECO:0000256" key="1">
    <source>
        <dbReference type="ARBA" id="ARBA00001966"/>
    </source>
</evidence>
<dbReference type="OrthoDB" id="9803397at2"/>
<dbReference type="STRING" id="1121013.GCA_000426365_01417"/>
<keyword evidence="3" id="KW-0004">4Fe-4S</keyword>
<dbReference type="NCBIfam" id="NF033683">
    <property type="entry name" value="di_4Fe-4S_YfhL"/>
    <property type="match status" value="1"/>
</dbReference>
<dbReference type="eggNOG" id="COG1145">
    <property type="taxonomic scope" value="Bacteria"/>
</dbReference>
<dbReference type="InterPro" id="IPR017896">
    <property type="entry name" value="4Fe4S_Fe-S-bd"/>
</dbReference>
<dbReference type="AlphaFoldDB" id="A0A091C381"/>
<comment type="caution">
    <text evidence="9">The sequence shown here is derived from an EMBL/GenBank/DDBJ whole genome shotgun (WGS) entry which is preliminary data.</text>
</comment>
<dbReference type="GO" id="GO:0046872">
    <property type="term" value="F:metal ion binding"/>
    <property type="evidence" value="ECO:0007669"/>
    <property type="project" value="UniProtKB-KW"/>
</dbReference>
<gene>
    <name evidence="9" type="ORF">P873_04150</name>
</gene>
<dbReference type="PROSITE" id="PS00198">
    <property type="entry name" value="4FE4S_FER_1"/>
    <property type="match status" value="1"/>
</dbReference>
<dbReference type="InterPro" id="IPR047927">
    <property type="entry name" value="YfhL-like"/>
</dbReference>
<dbReference type="Pfam" id="PF00037">
    <property type="entry name" value="Fer4"/>
    <property type="match status" value="1"/>
</dbReference>
<dbReference type="InterPro" id="IPR017900">
    <property type="entry name" value="4Fe4S_Fe_S_CS"/>
</dbReference>
<dbReference type="Gene3D" id="3.30.70.20">
    <property type="match status" value="1"/>
</dbReference>
<dbReference type="GO" id="GO:0051539">
    <property type="term" value="F:4 iron, 4 sulfur cluster binding"/>
    <property type="evidence" value="ECO:0007669"/>
    <property type="project" value="UniProtKB-KW"/>
</dbReference>
<feature type="domain" description="4Fe-4S ferredoxin-type" evidence="8">
    <location>
        <begin position="1"/>
        <end position="29"/>
    </location>
</feature>
<keyword evidence="2" id="KW-0813">Transport</keyword>
<dbReference type="FunFam" id="3.30.70.20:FF:000045">
    <property type="entry name" value="Ferredoxin, 4Fe-4S"/>
    <property type="match status" value="1"/>
</dbReference>
<evidence type="ECO:0000313" key="10">
    <source>
        <dbReference type="Proteomes" id="UP000029391"/>
    </source>
</evidence>
<evidence type="ECO:0000256" key="5">
    <source>
        <dbReference type="ARBA" id="ARBA00022982"/>
    </source>
</evidence>
<accession>A0A091C381</accession>
<evidence type="ECO:0000256" key="6">
    <source>
        <dbReference type="ARBA" id="ARBA00023004"/>
    </source>
</evidence>
<keyword evidence="4" id="KW-0479">Metal-binding</keyword>
<keyword evidence="7" id="KW-0411">Iron-sulfur</keyword>
<dbReference type="Proteomes" id="UP000029391">
    <property type="component" value="Unassembled WGS sequence"/>
</dbReference>
<evidence type="ECO:0000256" key="7">
    <source>
        <dbReference type="ARBA" id="ARBA00023014"/>
    </source>
</evidence>
<evidence type="ECO:0000256" key="3">
    <source>
        <dbReference type="ARBA" id="ARBA00022485"/>
    </source>
</evidence>
<dbReference type="SUPFAM" id="SSF54862">
    <property type="entry name" value="4Fe-4S ferredoxins"/>
    <property type="match status" value="1"/>
</dbReference>
<organism evidence="9 10">
    <name type="scientific">Arenimonas composti TR7-09 = DSM 18010</name>
    <dbReference type="NCBI Taxonomy" id="1121013"/>
    <lineage>
        <taxon>Bacteria</taxon>
        <taxon>Pseudomonadati</taxon>
        <taxon>Pseudomonadota</taxon>
        <taxon>Gammaproteobacteria</taxon>
        <taxon>Lysobacterales</taxon>
        <taxon>Lysobacteraceae</taxon>
        <taxon>Arenimonas</taxon>
    </lineage>
</organism>